<protein>
    <submittedName>
        <fullName evidence="1">Uncharacterized protein</fullName>
    </submittedName>
</protein>
<organism evidence="1 2">
    <name type="scientific">Sagittula marina</name>
    <dbReference type="NCBI Taxonomy" id="943940"/>
    <lineage>
        <taxon>Bacteria</taxon>
        <taxon>Pseudomonadati</taxon>
        <taxon>Pseudomonadota</taxon>
        <taxon>Alphaproteobacteria</taxon>
        <taxon>Rhodobacterales</taxon>
        <taxon>Roseobacteraceae</taxon>
        <taxon>Sagittula</taxon>
    </lineage>
</organism>
<dbReference type="AlphaFoldDB" id="A0A7W6DSX8"/>
<comment type="caution">
    <text evidence="1">The sequence shown here is derived from an EMBL/GenBank/DDBJ whole genome shotgun (WGS) entry which is preliminary data.</text>
</comment>
<dbReference type="Proteomes" id="UP000541426">
    <property type="component" value="Unassembled WGS sequence"/>
</dbReference>
<sequence length="70" mass="7992">MTEALNERLAALNLELRDAQGAQRIEALDHLAQTVRQLDMKRAPVPAWARHRLSAAEEDLVEDRFDNMPI</sequence>
<proteinExistence type="predicted"/>
<gene>
    <name evidence="1" type="ORF">GGQ68_002468</name>
</gene>
<reference evidence="1 2" key="1">
    <citation type="submission" date="2020-08" db="EMBL/GenBank/DDBJ databases">
        <title>Genomic Encyclopedia of Type Strains, Phase IV (KMG-IV): sequencing the most valuable type-strain genomes for metagenomic binning, comparative biology and taxonomic classification.</title>
        <authorList>
            <person name="Goeker M."/>
        </authorList>
    </citation>
    <scope>NUCLEOTIDE SEQUENCE [LARGE SCALE GENOMIC DNA]</scope>
    <source>
        <strain evidence="1 2">DSM 102235</strain>
    </source>
</reference>
<name>A0A7W6DSX8_9RHOB</name>
<evidence type="ECO:0000313" key="2">
    <source>
        <dbReference type="Proteomes" id="UP000541426"/>
    </source>
</evidence>
<dbReference type="RefSeq" id="WP_183966268.1">
    <property type="nucleotide sequence ID" value="NZ_BAABBZ010000007.1"/>
</dbReference>
<dbReference type="EMBL" id="JACIEJ010000005">
    <property type="protein sequence ID" value="MBB3986130.1"/>
    <property type="molecule type" value="Genomic_DNA"/>
</dbReference>
<evidence type="ECO:0000313" key="1">
    <source>
        <dbReference type="EMBL" id="MBB3986130.1"/>
    </source>
</evidence>
<keyword evidence="2" id="KW-1185">Reference proteome</keyword>
<accession>A0A7W6DSX8</accession>